<evidence type="ECO:0000313" key="11">
    <source>
        <dbReference type="Proteomes" id="UP000775213"/>
    </source>
</evidence>
<dbReference type="PRINTS" id="PR00380">
    <property type="entry name" value="KINESINHEAVY"/>
</dbReference>
<dbReference type="GO" id="GO:0007052">
    <property type="term" value="P:mitotic spindle organization"/>
    <property type="evidence" value="ECO:0007669"/>
    <property type="project" value="TreeGrafter"/>
</dbReference>
<dbReference type="GO" id="GO:0005874">
    <property type="term" value="C:microtubule"/>
    <property type="evidence" value="ECO:0007669"/>
    <property type="project" value="UniProtKB-KW"/>
</dbReference>
<dbReference type="InterPro" id="IPR027417">
    <property type="entry name" value="P-loop_NTPase"/>
</dbReference>
<keyword evidence="3" id="KW-0493">Microtubule</keyword>
<keyword evidence="5" id="KW-0067">ATP-binding</keyword>
<dbReference type="GO" id="GO:0005875">
    <property type="term" value="C:microtubule associated complex"/>
    <property type="evidence" value="ECO:0007669"/>
    <property type="project" value="TreeGrafter"/>
</dbReference>
<dbReference type="EMBL" id="JAGFBR010000009">
    <property type="protein sequence ID" value="KAH0462056.1"/>
    <property type="molecule type" value="Genomic_DNA"/>
</dbReference>
<dbReference type="Gene3D" id="3.40.850.10">
    <property type="entry name" value="Kinesin motor domain"/>
    <property type="match status" value="1"/>
</dbReference>
<comment type="subcellular location">
    <subcellularLocation>
        <location evidence="1">Cytoplasm</location>
    </subcellularLocation>
</comment>
<evidence type="ECO:0000256" key="6">
    <source>
        <dbReference type="ARBA" id="ARBA00023054"/>
    </source>
</evidence>
<evidence type="ECO:0000256" key="5">
    <source>
        <dbReference type="ARBA" id="ARBA00022840"/>
    </source>
</evidence>
<feature type="domain" description="Kinesin motor" evidence="9">
    <location>
        <begin position="1"/>
        <end position="145"/>
    </location>
</feature>
<evidence type="ECO:0000256" key="3">
    <source>
        <dbReference type="ARBA" id="ARBA00022701"/>
    </source>
</evidence>
<evidence type="ECO:0000256" key="8">
    <source>
        <dbReference type="PROSITE-ProRule" id="PRU00283"/>
    </source>
</evidence>
<evidence type="ECO:0000256" key="7">
    <source>
        <dbReference type="ARBA" id="ARBA00023175"/>
    </source>
</evidence>
<evidence type="ECO:0000256" key="2">
    <source>
        <dbReference type="ARBA" id="ARBA00022490"/>
    </source>
</evidence>
<organism evidence="10 11">
    <name type="scientific">Dendrobium chrysotoxum</name>
    <name type="common">Orchid</name>
    <dbReference type="NCBI Taxonomy" id="161865"/>
    <lineage>
        <taxon>Eukaryota</taxon>
        <taxon>Viridiplantae</taxon>
        <taxon>Streptophyta</taxon>
        <taxon>Embryophyta</taxon>
        <taxon>Tracheophyta</taxon>
        <taxon>Spermatophyta</taxon>
        <taxon>Magnoliopsida</taxon>
        <taxon>Liliopsida</taxon>
        <taxon>Asparagales</taxon>
        <taxon>Orchidaceae</taxon>
        <taxon>Epidendroideae</taxon>
        <taxon>Malaxideae</taxon>
        <taxon>Dendrobiinae</taxon>
        <taxon>Dendrobium</taxon>
    </lineage>
</organism>
<dbReference type="GO" id="GO:0008017">
    <property type="term" value="F:microtubule binding"/>
    <property type="evidence" value="ECO:0007669"/>
    <property type="project" value="InterPro"/>
</dbReference>
<name>A0AAV7GZA1_DENCH</name>
<keyword evidence="4" id="KW-0547">Nucleotide-binding</keyword>
<proteinExistence type="inferred from homology"/>
<dbReference type="SMART" id="SM00129">
    <property type="entry name" value="KISc"/>
    <property type="match status" value="1"/>
</dbReference>
<dbReference type="GO" id="GO:0007018">
    <property type="term" value="P:microtubule-based movement"/>
    <property type="evidence" value="ECO:0007669"/>
    <property type="project" value="InterPro"/>
</dbReference>
<keyword evidence="11" id="KW-1185">Reference proteome</keyword>
<dbReference type="GO" id="GO:0051231">
    <property type="term" value="P:spindle elongation"/>
    <property type="evidence" value="ECO:0007669"/>
    <property type="project" value="TreeGrafter"/>
</dbReference>
<dbReference type="PANTHER" id="PTHR47969">
    <property type="entry name" value="CHROMOSOME-ASSOCIATED KINESIN KIF4A-RELATED"/>
    <property type="match status" value="1"/>
</dbReference>
<dbReference type="InterPro" id="IPR036961">
    <property type="entry name" value="Kinesin_motor_dom_sf"/>
</dbReference>
<comment type="caution">
    <text evidence="10">The sequence shown here is derived from an EMBL/GenBank/DDBJ whole genome shotgun (WGS) entry which is preliminary data.</text>
</comment>
<dbReference type="PANTHER" id="PTHR47969:SF15">
    <property type="entry name" value="CHROMOSOME-ASSOCIATED KINESIN KIF4A-RELATED"/>
    <property type="match status" value="1"/>
</dbReference>
<protein>
    <recommendedName>
        <fullName evidence="9">Kinesin motor domain-containing protein</fullName>
    </recommendedName>
</protein>
<sequence>MVAYLEQGSINRATGSTNMNYQSSHCHAIFTITLEQMHKPNQMCWVDGMPVKDMTQDCLFAKAPSRVHINRGLLVLGNEISALGDEEKRKDAAYVPHRDSKLTGLLQDSLGGNGKIVMIACISPANINAEETLNTLKYANRARNTQNKPIVNRNLMSNEIQRMRQQLEYLQTDLLCARGGGASTDEIQTLKERISWLATTNEDLGWKLDEHHNRFSLPENFTAESQNIVTVWEKWKG</sequence>
<dbReference type="InterPro" id="IPR027640">
    <property type="entry name" value="Kinesin-like_fam"/>
</dbReference>
<comment type="caution">
    <text evidence="8">Lacks conserved residue(s) required for the propagation of feature annotation.</text>
</comment>
<accession>A0AAV7GZA1</accession>
<reference evidence="10 11" key="1">
    <citation type="journal article" date="2021" name="Hortic Res">
        <title>Chromosome-scale assembly of the Dendrobium chrysotoxum genome enhances the understanding of orchid evolution.</title>
        <authorList>
            <person name="Zhang Y."/>
            <person name="Zhang G.Q."/>
            <person name="Zhang D."/>
            <person name="Liu X.D."/>
            <person name="Xu X.Y."/>
            <person name="Sun W.H."/>
            <person name="Yu X."/>
            <person name="Zhu X."/>
            <person name="Wang Z.W."/>
            <person name="Zhao X."/>
            <person name="Zhong W.Y."/>
            <person name="Chen H."/>
            <person name="Yin W.L."/>
            <person name="Huang T."/>
            <person name="Niu S.C."/>
            <person name="Liu Z.J."/>
        </authorList>
    </citation>
    <scope>NUCLEOTIDE SEQUENCE [LARGE SCALE GENOMIC DNA]</scope>
    <source>
        <strain evidence="10">Lindl</strain>
    </source>
</reference>
<dbReference type="GO" id="GO:0003777">
    <property type="term" value="F:microtubule motor activity"/>
    <property type="evidence" value="ECO:0007669"/>
    <property type="project" value="InterPro"/>
</dbReference>
<dbReference type="AlphaFoldDB" id="A0AAV7GZA1"/>
<dbReference type="Proteomes" id="UP000775213">
    <property type="component" value="Unassembled WGS sequence"/>
</dbReference>
<keyword evidence="6" id="KW-0175">Coiled coil</keyword>
<dbReference type="PROSITE" id="PS50067">
    <property type="entry name" value="KINESIN_MOTOR_2"/>
    <property type="match status" value="1"/>
</dbReference>
<keyword evidence="7" id="KW-0505">Motor protein</keyword>
<evidence type="ECO:0000313" key="10">
    <source>
        <dbReference type="EMBL" id="KAH0462056.1"/>
    </source>
</evidence>
<keyword evidence="2" id="KW-0963">Cytoplasm</keyword>
<dbReference type="GO" id="GO:0005524">
    <property type="term" value="F:ATP binding"/>
    <property type="evidence" value="ECO:0007669"/>
    <property type="project" value="UniProtKB-KW"/>
</dbReference>
<dbReference type="SUPFAM" id="SSF52540">
    <property type="entry name" value="P-loop containing nucleoside triphosphate hydrolases"/>
    <property type="match status" value="1"/>
</dbReference>
<evidence type="ECO:0000259" key="9">
    <source>
        <dbReference type="PROSITE" id="PS50067"/>
    </source>
</evidence>
<evidence type="ECO:0000256" key="4">
    <source>
        <dbReference type="ARBA" id="ARBA00022741"/>
    </source>
</evidence>
<comment type="similarity">
    <text evidence="8">Belongs to the TRAFAC class myosin-kinesin ATPase superfamily. Kinesin family.</text>
</comment>
<dbReference type="InterPro" id="IPR001752">
    <property type="entry name" value="Kinesin_motor_dom"/>
</dbReference>
<dbReference type="Pfam" id="PF00225">
    <property type="entry name" value="Kinesin"/>
    <property type="match status" value="1"/>
</dbReference>
<gene>
    <name evidence="10" type="ORF">IEQ34_009631</name>
</gene>
<dbReference type="GO" id="GO:0005737">
    <property type="term" value="C:cytoplasm"/>
    <property type="evidence" value="ECO:0007669"/>
    <property type="project" value="UniProtKB-SubCell"/>
</dbReference>
<evidence type="ECO:0000256" key="1">
    <source>
        <dbReference type="ARBA" id="ARBA00004496"/>
    </source>
</evidence>